<keyword evidence="4" id="KW-1185">Reference proteome</keyword>
<evidence type="ECO:0000313" key="4">
    <source>
        <dbReference type="Proteomes" id="UP001549110"/>
    </source>
</evidence>
<name>A0ABV2ENT5_9CAUL</name>
<dbReference type="EMBL" id="JBEPLU010000005">
    <property type="protein sequence ID" value="MET3528708.1"/>
    <property type="molecule type" value="Genomic_DNA"/>
</dbReference>
<evidence type="ECO:0000256" key="1">
    <source>
        <dbReference type="SAM" id="SignalP"/>
    </source>
</evidence>
<protein>
    <recommendedName>
        <fullName evidence="2">Ice-binding protein C-terminal domain-containing protein</fullName>
    </recommendedName>
</protein>
<organism evidence="3 4">
    <name type="scientific">Phenylobacterium koreense</name>
    <dbReference type="NCBI Taxonomy" id="266125"/>
    <lineage>
        <taxon>Bacteria</taxon>
        <taxon>Pseudomonadati</taxon>
        <taxon>Pseudomonadota</taxon>
        <taxon>Alphaproteobacteria</taxon>
        <taxon>Caulobacterales</taxon>
        <taxon>Caulobacteraceae</taxon>
        <taxon>Phenylobacterium</taxon>
    </lineage>
</organism>
<dbReference type="Pfam" id="PF07589">
    <property type="entry name" value="PEP-CTERM"/>
    <property type="match status" value="1"/>
</dbReference>
<keyword evidence="1" id="KW-0732">Signal</keyword>
<dbReference type="NCBIfam" id="TIGR02595">
    <property type="entry name" value="PEP_CTERM"/>
    <property type="match status" value="1"/>
</dbReference>
<dbReference type="InterPro" id="IPR013424">
    <property type="entry name" value="Ice-binding_C"/>
</dbReference>
<feature type="domain" description="Ice-binding protein C-terminal" evidence="2">
    <location>
        <begin position="192"/>
        <end position="216"/>
    </location>
</feature>
<dbReference type="NCBIfam" id="NF035944">
    <property type="entry name" value="PEPxxWA-CTERM"/>
    <property type="match status" value="1"/>
</dbReference>
<comment type="caution">
    <text evidence="3">The sequence shown here is derived from an EMBL/GenBank/DDBJ whole genome shotgun (WGS) entry which is preliminary data.</text>
</comment>
<evidence type="ECO:0000313" key="3">
    <source>
        <dbReference type="EMBL" id="MET3528708.1"/>
    </source>
</evidence>
<feature type="signal peptide" evidence="1">
    <location>
        <begin position="1"/>
        <end position="26"/>
    </location>
</feature>
<accession>A0ABV2ENT5</accession>
<reference evidence="3 4" key="1">
    <citation type="submission" date="2024-06" db="EMBL/GenBank/DDBJ databases">
        <title>Genomic Encyclopedia of Type Strains, Phase IV (KMG-IV): sequencing the most valuable type-strain genomes for metagenomic binning, comparative biology and taxonomic classification.</title>
        <authorList>
            <person name="Goeker M."/>
        </authorList>
    </citation>
    <scope>NUCLEOTIDE SEQUENCE [LARGE SCALE GENOMIC DNA]</scope>
    <source>
        <strain evidence="3 4">DSM 17809</strain>
    </source>
</reference>
<evidence type="ECO:0000259" key="2">
    <source>
        <dbReference type="Pfam" id="PF07589"/>
    </source>
</evidence>
<sequence>MNKLLKFVAAGASAAALSVAASAASAAVVVDGYTLDTGSFGAQTGVHSAGAQSGQTVNGYVNKDGSAVTFSTSSGLLNLSVNGQGEATVLGDPLMENLTVTFAKAWDKVTFNLEAPQGAGGKFSSDLTLLVNGSVLFSLTPNPGDDVCTICVVDNGENKFTVWGPGITSLAFTFDPAIGSGKQFRVEGLSSAVPEPATWAMMIAGFGLAGATIRRRRAIPGLAA</sequence>
<feature type="chain" id="PRO_5046239245" description="Ice-binding protein C-terminal domain-containing protein" evidence="1">
    <location>
        <begin position="27"/>
        <end position="224"/>
    </location>
</feature>
<dbReference type="Proteomes" id="UP001549110">
    <property type="component" value="Unassembled WGS sequence"/>
</dbReference>
<proteinExistence type="predicted"/>
<gene>
    <name evidence="3" type="ORF">ABID41_003850</name>
</gene>